<dbReference type="Ensembl" id="ENSNVIT00000004037.1">
    <property type="protein sequence ID" value="ENSNVIP00000003451.1"/>
    <property type="gene ID" value="ENSNVIG00000002739.1"/>
</dbReference>
<keyword evidence="3" id="KW-1185">Reference proteome</keyword>
<reference evidence="2" key="2">
    <citation type="submission" date="2025-09" db="UniProtKB">
        <authorList>
            <consortium name="Ensembl"/>
        </authorList>
    </citation>
    <scope>IDENTIFICATION</scope>
</reference>
<dbReference type="GeneTree" id="ENSGT00960000189679"/>
<evidence type="ECO:0000256" key="1">
    <source>
        <dbReference type="SAM" id="SignalP"/>
    </source>
</evidence>
<name>A0A8C7EJX6_NEOVI</name>
<reference evidence="2" key="1">
    <citation type="submission" date="2025-08" db="UniProtKB">
        <authorList>
            <consortium name="Ensembl"/>
        </authorList>
    </citation>
    <scope>IDENTIFICATION</scope>
</reference>
<organism evidence="2 3">
    <name type="scientific">Neovison vison</name>
    <name type="common">American mink</name>
    <name type="synonym">Mustela vison</name>
    <dbReference type="NCBI Taxonomy" id="452646"/>
    <lineage>
        <taxon>Eukaryota</taxon>
        <taxon>Metazoa</taxon>
        <taxon>Chordata</taxon>
        <taxon>Craniata</taxon>
        <taxon>Vertebrata</taxon>
        <taxon>Euteleostomi</taxon>
        <taxon>Mammalia</taxon>
        <taxon>Eutheria</taxon>
        <taxon>Laurasiatheria</taxon>
        <taxon>Carnivora</taxon>
        <taxon>Caniformia</taxon>
        <taxon>Musteloidea</taxon>
        <taxon>Mustelidae</taxon>
        <taxon>Mustelinae</taxon>
        <taxon>Neogale</taxon>
    </lineage>
</organism>
<dbReference type="Proteomes" id="UP000694425">
    <property type="component" value="Unplaced"/>
</dbReference>
<protein>
    <submittedName>
        <fullName evidence="2">Uncharacterized protein</fullName>
    </submittedName>
</protein>
<feature type="signal peptide" evidence="1">
    <location>
        <begin position="1"/>
        <end position="22"/>
    </location>
</feature>
<accession>A0A8C7EJX6</accession>
<sequence>MCLLKLPVVLIVLSIALSDLKATPIKRQEGIVPVLSRSMFLEPRRAKREHKAGKPKVTRWKSGNATLPRVLNAWQIS</sequence>
<keyword evidence="1" id="KW-0732">Signal</keyword>
<dbReference type="AlphaFoldDB" id="A0A8C7EJX6"/>
<evidence type="ECO:0000313" key="3">
    <source>
        <dbReference type="Proteomes" id="UP000694425"/>
    </source>
</evidence>
<evidence type="ECO:0000313" key="2">
    <source>
        <dbReference type="Ensembl" id="ENSNVIP00000003451.1"/>
    </source>
</evidence>
<proteinExistence type="predicted"/>
<feature type="chain" id="PRO_5034983668" evidence="1">
    <location>
        <begin position="23"/>
        <end position="77"/>
    </location>
</feature>